<protein>
    <submittedName>
        <fullName evidence="1">Uncharacterized protein</fullName>
    </submittedName>
</protein>
<reference evidence="1" key="1">
    <citation type="journal article" date="2020" name="Nature">
        <title>Giant virus diversity and host interactions through global metagenomics.</title>
        <authorList>
            <person name="Schulz F."/>
            <person name="Roux S."/>
            <person name="Paez-Espino D."/>
            <person name="Jungbluth S."/>
            <person name="Walsh D.A."/>
            <person name="Denef V.J."/>
            <person name="McMahon K.D."/>
            <person name="Konstantinidis K.T."/>
            <person name="Eloe-Fadrosh E.A."/>
            <person name="Kyrpides N.C."/>
            <person name="Woyke T."/>
        </authorList>
    </citation>
    <scope>NUCLEOTIDE SEQUENCE</scope>
    <source>
        <strain evidence="1">GVMAG-M-3300023174-131</strain>
    </source>
</reference>
<proteinExistence type="predicted"/>
<dbReference type="InterPro" id="IPR043905">
    <property type="entry name" value="DUF5771"/>
</dbReference>
<sequence length="116" mass="13651">MTSKCPKGQIERIGYTKKNSKIKPSCIEDKGKPGKGPKLITIPHEDEGLLSKYGYSLKNSFEERIKSIKKAYKENSHLKILRHINALRTLQKSNEKYYNKLDRDMKWIQEYYKKTN</sequence>
<dbReference type="EMBL" id="MN739568">
    <property type="protein sequence ID" value="QHT13433.1"/>
    <property type="molecule type" value="Genomic_DNA"/>
</dbReference>
<organism evidence="1">
    <name type="scientific">viral metagenome</name>
    <dbReference type="NCBI Taxonomy" id="1070528"/>
    <lineage>
        <taxon>unclassified sequences</taxon>
        <taxon>metagenomes</taxon>
        <taxon>organismal metagenomes</taxon>
    </lineage>
</organism>
<dbReference type="AlphaFoldDB" id="A0A6C0DAI7"/>
<name>A0A6C0DAI7_9ZZZZ</name>
<evidence type="ECO:0000313" key="1">
    <source>
        <dbReference type="EMBL" id="QHT13433.1"/>
    </source>
</evidence>
<dbReference type="Pfam" id="PF19075">
    <property type="entry name" value="DUF5771"/>
    <property type="match status" value="1"/>
</dbReference>
<accession>A0A6C0DAI7</accession>